<dbReference type="GO" id="GO:0006707">
    <property type="term" value="P:cholesterol catabolic process"/>
    <property type="evidence" value="ECO:0007669"/>
    <property type="project" value="TreeGrafter"/>
</dbReference>
<evidence type="ECO:0000313" key="9">
    <source>
        <dbReference type="Proteomes" id="UP000562045"/>
    </source>
</evidence>
<dbReference type="PANTHER" id="PTHR46696:SF4">
    <property type="entry name" value="BIOTIN BIOSYNTHESIS CYTOCHROME P450"/>
    <property type="match status" value="1"/>
</dbReference>
<keyword evidence="5" id="KW-0408">Iron</keyword>
<dbReference type="InterPro" id="IPR002397">
    <property type="entry name" value="Cyt_P450_B"/>
</dbReference>
<evidence type="ECO:0000256" key="5">
    <source>
        <dbReference type="ARBA" id="ARBA00023004"/>
    </source>
</evidence>
<dbReference type="Pfam" id="PF00067">
    <property type="entry name" value="p450"/>
    <property type="match status" value="1"/>
</dbReference>
<dbReference type="Gene3D" id="1.10.630.10">
    <property type="entry name" value="Cytochrome P450"/>
    <property type="match status" value="1"/>
</dbReference>
<organism evidence="8 9">
    <name type="scientific">Nocardioides aromaticivorans</name>
    <dbReference type="NCBI Taxonomy" id="200618"/>
    <lineage>
        <taxon>Bacteria</taxon>
        <taxon>Bacillati</taxon>
        <taxon>Actinomycetota</taxon>
        <taxon>Actinomycetes</taxon>
        <taxon>Propionibacteriales</taxon>
        <taxon>Nocardioidaceae</taxon>
        <taxon>Nocardioides</taxon>
    </lineage>
</organism>
<protein>
    <submittedName>
        <fullName evidence="8">Cytochrome P450</fullName>
    </submittedName>
</protein>
<reference evidence="8 9" key="1">
    <citation type="submission" date="2020-07" db="EMBL/GenBank/DDBJ databases">
        <title>Sequencing the genomes of 1000 actinobacteria strains.</title>
        <authorList>
            <person name="Klenk H.-P."/>
        </authorList>
    </citation>
    <scope>NUCLEOTIDE SEQUENCE [LARGE SCALE GENOMIC DNA]</scope>
    <source>
        <strain evidence="8 9">DSM 15131</strain>
    </source>
</reference>
<comment type="caution">
    <text evidence="8">The sequence shown here is derived from an EMBL/GenBank/DDBJ whole genome shotgun (WGS) entry which is preliminary data.</text>
</comment>
<dbReference type="Proteomes" id="UP000562045">
    <property type="component" value="Unassembled WGS sequence"/>
</dbReference>
<dbReference type="GO" id="GO:0008395">
    <property type="term" value="F:steroid hydroxylase activity"/>
    <property type="evidence" value="ECO:0007669"/>
    <property type="project" value="TreeGrafter"/>
</dbReference>
<dbReference type="GO" id="GO:0036199">
    <property type="term" value="F:cholest-4-en-3-one 26-monooxygenase activity"/>
    <property type="evidence" value="ECO:0007669"/>
    <property type="project" value="TreeGrafter"/>
</dbReference>
<gene>
    <name evidence="8" type="ORF">BJ993_002271</name>
</gene>
<evidence type="ECO:0000313" key="8">
    <source>
        <dbReference type="EMBL" id="NYI45191.1"/>
    </source>
</evidence>
<dbReference type="FunFam" id="1.10.630.10:FF:000018">
    <property type="entry name" value="Cytochrome P450 monooxygenase"/>
    <property type="match status" value="1"/>
</dbReference>
<evidence type="ECO:0000256" key="3">
    <source>
        <dbReference type="ARBA" id="ARBA00022723"/>
    </source>
</evidence>
<evidence type="ECO:0000256" key="1">
    <source>
        <dbReference type="ARBA" id="ARBA00010617"/>
    </source>
</evidence>
<comment type="similarity">
    <text evidence="1">Belongs to the cytochrome P450 family.</text>
</comment>
<sequence length="430" mass="47457">MPTLAPNSVSATPAGARPHDPIELSSESFWAQTARQRDESFAVLRRERPVSWQPPAYGSLMPDPDDTGYWAVVAHEDVVAVSKAHDVFSSAPENGGVMFEDVPAPLLEETQSILAMDEPRHGITRKLVHAAFSPRQIRRIEEQIRQQAGAIVTDFLTEGPRDFVEQVSMRLPLWTISGMLGVPDDLRERMVKAVDDMVGHNDPEYIGESGDPFTCLLGGIAELHDIAQTLIDARRSHPTDDLISDLVAAEIDGHRLTDDDIRSYFCLLAIAGNDTTRNTTSHGMKALSDHPDQKALLTENFDRAIPGAIEEFVRWGSPVMTFRRTATVDAVVGGVDVAAGEKVVLFYSSANRDESVFVDPWRFDITRNPNPHVGFGGGGPHYCLGNHVARLQLRALFRELLTRVPTLELGEPELVGGHFMHAVKRMPCTF</sequence>
<dbReference type="PRINTS" id="PR00359">
    <property type="entry name" value="BP450"/>
</dbReference>
<evidence type="ECO:0000256" key="2">
    <source>
        <dbReference type="ARBA" id="ARBA00022617"/>
    </source>
</evidence>
<evidence type="ECO:0000256" key="4">
    <source>
        <dbReference type="ARBA" id="ARBA00023002"/>
    </source>
</evidence>
<keyword evidence="4" id="KW-0560">Oxidoreductase</keyword>
<feature type="region of interest" description="Disordered" evidence="7">
    <location>
        <begin position="1"/>
        <end position="24"/>
    </location>
</feature>
<dbReference type="InterPro" id="IPR036396">
    <property type="entry name" value="Cyt_P450_sf"/>
</dbReference>
<accession>A0A7Y9ZKJ6</accession>
<evidence type="ECO:0000256" key="7">
    <source>
        <dbReference type="SAM" id="MobiDB-lite"/>
    </source>
</evidence>
<keyword evidence="2" id="KW-0349">Heme</keyword>
<dbReference type="SUPFAM" id="SSF48264">
    <property type="entry name" value="Cytochrome P450"/>
    <property type="match status" value="1"/>
</dbReference>
<dbReference type="InterPro" id="IPR001128">
    <property type="entry name" value="Cyt_P450"/>
</dbReference>
<dbReference type="EMBL" id="JACBZM010000001">
    <property type="protein sequence ID" value="NYI45191.1"/>
    <property type="molecule type" value="Genomic_DNA"/>
</dbReference>
<dbReference type="AlphaFoldDB" id="A0A7Y9ZKJ6"/>
<dbReference type="RefSeq" id="WP_179648886.1">
    <property type="nucleotide sequence ID" value="NZ_JACBZM010000001.1"/>
</dbReference>
<proteinExistence type="inferred from homology"/>
<evidence type="ECO:0000256" key="6">
    <source>
        <dbReference type="ARBA" id="ARBA00023033"/>
    </source>
</evidence>
<name>A0A7Y9ZKJ6_9ACTN</name>
<dbReference type="PANTHER" id="PTHR46696">
    <property type="entry name" value="P450, PUTATIVE (EUROFUNG)-RELATED"/>
    <property type="match status" value="1"/>
</dbReference>
<feature type="compositionally biased region" description="Polar residues" evidence="7">
    <location>
        <begin position="1"/>
        <end position="11"/>
    </location>
</feature>
<keyword evidence="3" id="KW-0479">Metal-binding</keyword>
<dbReference type="GO" id="GO:0020037">
    <property type="term" value="F:heme binding"/>
    <property type="evidence" value="ECO:0007669"/>
    <property type="project" value="InterPro"/>
</dbReference>
<keyword evidence="6" id="KW-0503">Monooxygenase</keyword>
<dbReference type="GO" id="GO:0005506">
    <property type="term" value="F:iron ion binding"/>
    <property type="evidence" value="ECO:0007669"/>
    <property type="project" value="InterPro"/>
</dbReference>
<dbReference type="CDD" id="cd11033">
    <property type="entry name" value="CYP142-like"/>
    <property type="match status" value="1"/>
</dbReference>